<evidence type="ECO:0000313" key="3">
    <source>
        <dbReference type="EMBL" id="CBX93455.1"/>
    </source>
</evidence>
<keyword evidence="2" id="KW-1133">Transmembrane helix</keyword>
<feature type="region of interest" description="Disordered" evidence="1">
    <location>
        <begin position="334"/>
        <end position="357"/>
    </location>
</feature>
<accession>E4ZPS0</accession>
<feature type="compositionally biased region" description="Low complexity" evidence="1">
    <location>
        <begin position="334"/>
        <end position="350"/>
    </location>
</feature>
<dbReference type="Proteomes" id="UP000002668">
    <property type="component" value="Genome"/>
</dbReference>
<dbReference type="HOGENOM" id="CLU_519778_0_0_1"/>
<evidence type="ECO:0000256" key="1">
    <source>
        <dbReference type="SAM" id="MobiDB-lite"/>
    </source>
</evidence>
<dbReference type="OrthoDB" id="3922703at2759"/>
<dbReference type="EMBL" id="FP929105">
    <property type="protein sequence ID" value="CBX93455.1"/>
    <property type="molecule type" value="Genomic_DNA"/>
</dbReference>
<evidence type="ECO:0000313" key="4">
    <source>
        <dbReference type="Proteomes" id="UP000002668"/>
    </source>
</evidence>
<feature type="region of interest" description="Disordered" evidence="1">
    <location>
        <begin position="481"/>
        <end position="524"/>
    </location>
</feature>
<reference evidence="4" key="1">
    <citation type="journal article" date="2011" name="Nat. Commun.">
        <title>Effector diversification within compartments of the Leptosphaeria maculans genome affected by Repeat-Induced Point mutations.</title>
        <authorList>
            <person name="Rouxel T."/>
            <person name="Grandaubert J."/>
            <person name="Hane J.K."/>
            <person name="Hoede C."/>
            <person name="van de Wouw A.P."/>
            <person name="Couloux A."/>
            <person name="Dominguez V."/>
            <person name="Anthouard V."/>
            <person name="Bally P."/>
            <person name="Bourras S."/>
            <person name="Cozijnsen A.J."/>
            <person name="Ciuffetti L.M."/>
            <person name="Degrave A."/>
            <person name="Dilmaghani A."/>
            <person name="Duret L."/>
            <person name="Fudal I."/>
            <person name="Goodwin S.B."/>
            <person name="Gout L."/>
            <person name="Glaser N."/>
            <person name="Linglin J."/>
            <person name="Kema G.H.J."/>
            <person name="Lapalu N."/>
            <person name="Lawrence C.B."/>
            <person name="May K."/>
            <person name="Meyer M."/>
            <person name="Ollivier B."/>
            <person name="Poulain J."/>
            <person name="Schoch C.L."/>
            <person name="Simon A."/>
            <person name="Spatafora J.W."/>
            <person name="Stachowiak A."/>
            <person name="Turgeon B.G."/>
            <person name="Tyler B.M."/>
            <person name="Vincent D."/>
            <person name="Weissenbach J."/>
            <person name="Amselem J."/>
            <person name="Quesneville H."/>
            <person name="Oliver R.P."/>
            <person name="Wincker P."/>
            <person name="Balesdent M.-H."/>
            <person name="Howlett B.J."/>
        </authorList>
    </citation>
    <scope>NUCLEOTIDE SEQUENCE [LARGE SCALE GENOMIC DNA]</scope>
    <source>
        <strain evidence="4">JN3 / isolate v23.1.3 / race Av1-4-5-6-7-8</strain>
    </source>
</reference>
<protein>
    <submittedName>
        <fullName evidence="3">Predicted protein</fullName>
    </submittedName>
</protein>
<name>E4ZPS0_LEPMJ</name>
<evidence type="ECO:0000256" key="2">
    <source>
        <dbReference type="SAM" id="Phobius"/>
    </source>
</evidence>
<proteinExistence type="predicted"/>
<dbReference type="AlphaFoldDB" id="E4ZPS0"/>
<keyword evidence="2" id="KW-0812">Transmembrane</keyword>
<organism evidence="4">
    <name type="scientific">Leptosphaeria maculans (strain JN3 / isolate v23.1.3 / race Av1-4-5-6-7-8)</name>
    <name type="common">Blackleg fungus</name>
    <name type="synonym">Phoma lingam</name>
    <dbReference type="NCBI Taxonomy" id="985895"/>
    <lineage>
        <taxon>Eukaryota</taxon>
        <taxon>Fungi</taxon>
        <taxon>Dikarya</taxon>
        <taxon>Ascomycota</taxon>
        <taxon>Pezizomycotina</taxon>
        <taxon>Dothideomycetes</taxon>
        <taxon>Pleosporomycetidae</taxon>
        <taxon>Pleosporales</taxon>
        <taxon>Pleosporineae</taxon>
        <taxon>Leptosphaeriaceae</taxon>
        <taxon>Plenodomus</taxon>
        <taxon>Plenodomus lingam/Leptosphaeria maculans species complex</taxon>
    </lineage>
</organism>
<feature type="transmembrane region" description="Helical" evidence="2">
    <location>
        <begin position="406"/>
        <end position="429"/>
    </location>
</feature>
<gene>
    <name evidence="3" type="ORF">LEMA_P043560.1</name>
</gene>
<dbReference type="VEuPathDB" id="FungiDB:LEMA_P043560.1"/>
<dbReference type="InParanoid" id="E4ZPS0"/>
<sequence length="524" mass="57320">MTSKNWVKFLAALILPQSQPSLTSSPPSLPLSPLDPTQIYHIPHLTMHMISEKPGWPGNPDWNEADKFNTSIEFTVVMPTLLSGGHTNRTVNCAAEWKHDTLPEMAFSCAGDGAKEGEQVQFGMKPYHRPGETGATRRRRRRREELNYELVVGRIVPGEEREVMYLLLWMEMANQKEHGGCRGPETVAWMVLDTLMGRRGCGEGAAVVSIVACFADLNVTRLESFDVSSRAAMVFEFKIAAAAVRKLRNASSLDRLLKHSCTTSTAPCPPCRNRDKKGARGVHCRNMKLSLVFGAAMFFSSDVWAVYGIGVGHAEIENGLDGNCESCSIIATSGSSTPSTQPSPFTTPSTAIPQNDMTATSTTTIKLSSTPTSRPSLNATSANLSVPPVSLQNSTSFANLSAPVRAAIISGFTILILSLFFILLEVGYLRHKRRERALRRAVEEVERDAGVELKTMVESRSASKENMVLESQVEIVVVSEEGDSDADWEGNMSDDGGGWEADMEDEERGRGGGRNGMSLPRREY</sequence>
<keyword evidence="2" id="KW-0472">Membrane</keyword>
<dbReference type="eggNOG" id="ENOG502R123">
    <property type="taxonomic scope" value="Eukaryota"/>
</dbReference>
<keyword evidence="4" id="KW-1185">Reference proteome</keyword>